<evidence type="ECO:0000313" key="9">
    <source>
        <dbReference type="Proteomes" id="UP001595872"/>
    </source>
</evidence>
<evidence type="ECO:0000313" key="8">
    <source>
        <dbReference type="EMBL" id="MFC4911966.1"/>
    </source>
</evidence>
<keyword evidence="4 8" id="KW-0808">Transferase</keyword>
<dbReference type="GO" id="GO:0016746">
    <property type="term" value="F:acyltransferase activity"/>
    <property type="evidence" value="ECO:0007669"/>
    <property type="project" value="UniProtKB-KW"/>
</dbReference>
<comment type="caution">
    <text evidence="8">The sequence shown here is derived from an EMBL/GenBank/DDBJ whole genome shotgun (WGS) entry which is preliminary data.</text>
</comment>
<dbReference type="Pfam" id="PF02817">
    <property type="entry name" value="E3_binding"/>
    <property type="match status" value="1"/>
</dbReference>
<protein>
    <recommendedName>
        <fullName evidence="4">Dihydrolipoamide acetyltransferase component of pyruvate dehydrogenase complex</fullName>
        <ecNumber evidence="4">2.3.1.-</ecNumber>
    </recommendedName>
</protein>
<dbReference type="Gene3D" id="4.10.320.10">
    <property type="entry name" value="E3-binding domain"/>
    <property type="match status" value="1"/>
</dbReference>
<dbReference type="Gene3D" id="2.40.50.100">
    <property type="match status" value="1"/>
</dbReference>
<comment type="cofactor">
    <cofactor evidence="1 4">
        <name>(R)-lipoate</name>
        <dbReference type="ChEBI" id="CHEBI:83088"/>
    </cofactor>
</comment>
<dbReference type="RefSeq" id="WP_378261396.1">
    <property type="nucleotide sequence ID" value="NZ_JBHSIT010000010.1"/>
</dbReference>
<dbReference type="SUPFAM" id="SSF51230">
    <property type="entry name" value="Single hybrid motif"/>
    <property type="match status" value="1"/>
</dbReference>
<dbReference type="InterPro" id="IPR011053">
    <property type="entry name" value="Single_hybrid_motif"/>
</dbReference>
<keyword evidence="3 4" id="KW-0450">Lipoyl</keyword>
<dbReference type="InterPro" id="IPR004167">
    <property type="entry name" value="PSBD"/>
</dbReference>
<comment type="similarity">
    <text evidence="2 4">Belongs to the 2-oxoacid dehydrogenase family.</text>
</comment>
<feature type="compositionally biased region" description="Low complexity" evidence="5">
    <location>
        <begin position="82"/>
        <end position="129"/>
    </location>
</feature>
<dbReference type="EMBL" id="JBHSIT010000010">
    <property type="protein sequence ID" value="MFC4911966.1"/>
    <property type="molecule type" value="Genomic_DNA"/>
</dbReference>
<reference evidence="9" key="1">
    <citation type="journal article" date="2019" name="Int. J. Syst. Evol. Microbiol.">
        <title>The Global Catalogue of Microorganisms (GCM) 10K type strain sequencing project: providing services to taxonomists for standard genome sequencing and annotation.</title>
        <authorList>
            <consortium name="The Broad Institute Genomics Platform"/>
            <consortium name="The Broad Institute Genome Sequencing Center for Infectious Disease"/>
            <person name="Wu L."/>
            <person name="Ma J."/>
        </authorList>
    </citation>
    <scope>NUCLEOTIDE SEQUENCE [LARGE SCALE GENOMIC DNA]</scope>
    <source>
        <strain evidence="9">KLKA75</strain>
    </source>
</reference>
<dbReference type="SMART" id="SM01059">
    <property type="entry name" value="CAT"/>
    <property type="match status" value="1"/>
</dbReference>
<accession>A0ABV9U830</accession>
<feature type="region of interest" description="Disordered" evidence="5">
    <location>
        <begin position="82"/>
        <end position="162"/>
    </location>
</feature>
<dbReference type="PANTHER" id="PTHR23151">
    <property type="entry name" value="DIHYDROLIPOAMIDE ACETYL/SUCCINYL-TRANSFERASE-RELATED"/>
    <property type="match status" value="1"/>
</dbReference>
<keyword evidence="9" id="KW-1185">Reference proteome</keyword>
<dbReference type="Gene3D" id="3.30.559.10">
    <property type="entry name" value="Chloramphenicol acetyltransferase-like domain"/>
    <property type="match status" value="1"/>
</dbReference>
<feature type="domain" description="Lipoyl-binding" evidence="6">
    <location>
        <begin position="1"/>
        <end position="76"/>
    </location>
</feature>
<sequence>MTEILMPRLSDTMEEGVIAAWQKKPGDEVAVGDVLCEIETDKAVMEYEAYEAGVLTEILVGEGETAAIGAPIAIIGGEGDAPAPSGAGAGASAPAEAKAEAEAPAEALAEAPAEASAPAAGEASAPAAGEPEKVPATVGADERPSANGVSGTRPPSSPLARRLARDHGLDLRSITGTGPGGRIIRADIEAAIRGGAQPAQAPAAAPASPAAAPAPAAASAPKAAAASAPQVADEDVERVPLNRFRKVAARRLVESKQNAPHFYLTRDVDAEALVAFRKTLNEALAPAKVSVNDLIVKASARALREHPQVNTSYTEDALLVHKRVHVGVAVAVEDGLLVPVIRDADRKSVSQIGAETRELAAKARDGKLSPAEMTGGTFSVSNLGMFGVDSFSAVINPPEAAILAVGAVRAEPVVKDGQVVPGQRMSITLSVDHRAADGATAAQFLARLAELLENPLLIVA</sequence>
<dbReference type="InterPro" id="IPR001078">
    <property type="entry name" value="2-oxoacid_DH_actylTfrase"/>
</dbReference>
<evidence type="ECO:0000256" key="5">
    <source>
        <dbReference type="SAM" id="MobiDB-lite"/>
    </source>
</evidence>
<keyword evidence="4 8" id="KW-0012">Acyltransferase</keyword>
<evidence type="ECO:0000256" key="4">
    <source>
        <dbReference type="RuleBase" id="RU003423"/>
    </source>
</evidence>
<dbReference type="InterPro" id="IPR036625">
    <property type="entry name" value="E3-bd_dom_sf"/>
</dbReference>
<evidence type="ECO:0000256" key="3">
    <source>
        <dbReference type="ARBA" id="ARBA00022823"/>
    </source>
</evidence>
<dbReference type="InterPro" id="IPR045257">
    <property type="entry name" value="E2/Pdx1"/>
</dbReference>
<dbReference type="SUPFAM" id="SSF47005">
    <property type="entry name" value="Peripheral subunit-binding domain of 2-oxo acid dehydrogenase complex"/>
    <property type="match status" value="1"/>
</dbReference>
<dbReference type="SUPFAM" id="SSF52777">
    <property type="entry name" value="CoA-dependent acyltransferases"/>
    <property type="match status" value="1"/>
</dbReference>
<name>A0ABV9U830_9ACTN</name>
<evidence type="ECO:0000256" key="1">
    <source>
        <dbReference type="ARBA" id="ARBA00001938"/>
    </source>
</evidence>
<dbReference type="InterPro" id="IPR000089">
    <property type="entry name" value="Biotin_lipoyl"/>
</dbReference>
<dbReference type="PANTHER" id="PTHR23151:SF90">
    <property type="entry name" value="DIHYDROLIPOYLLYSINE-RESIDUE ACETYLTRANSFERASE COMPONENT OF PYRUVATE DEHYDROGENASE COMPLEX, MITOCHONDRIAL-RELATED"/>
    <property type="match status" value="1"/>
</dbReference>
<dbReference type="CDD" id="cd06849">
    <property type="entry name" value="lipoyl_domain"/>
    <property type="match status" value="1"/>
</dbReference>
<dbReference type="InterPro" id="IPR023213">
    <property type="entry name" value="CAT-like_dom_sf"/>
</dbReference>
<dbReference type="Pfam" id="PF00198">
    <property type="entry name" value="2-oxoacid_dh"/>
    <property type="match status" value="1"/>
</dbReference>
<dbReference type="Proteomes" id="UP001595872">
    <property type="component" value="Unassembled WGS sequence"/>
</dbReference>
<dbReference type="Pfam" id="PF00364">
    <property type="entry name" value="Biotin_lipoyl"/>
    <property type="match status" value="1"/>
</dbReference>
<evidence type="ECO:0000256" key="2">
    <source>
        <dbReference type="ARBA" id="ARBA00007317"/>
    </source>
</evidence>
<dbReference type="InterPro" id="IPR001707">
    <property type="entry name" value="Cmp_AcTrfase"/>
</dbReference>
<gene>
    <name evidence="8" type="ORF">ACFPCY_31985</name>
</gene>
<organism evidence="8 9">
    <name type="scientific">Actinomadura gamaensis</name>
    <dbReference type="NCBI Taxonomy" id="1763541"/>
    <lineage>
        <taxon>Bacteria</taxon>
        <taxon>Bacillati</taxon>
        <taxon>Actinomycetota</taxon>
        <taxon>Actinomycetes</taxon>
        <taxon>Streptosporangiales</taxon>
        <taxon>Thermomonosporaceae</taxon>
        <taxon>Actinomadura</taxon>
    </lineage>
</organism>
<evidence type="ECO:0000259" key="7">
    <source>
        <dbReference type="PROSITE" id="PS51826"/>
    </source>
</evidence>
<dbReference type="PROSITE" id="PS50968">
    <property type="entry name" value="BIOTINYL_LIPOYL"/>
    <property type="match status" value="1"/>
</dbReference>
<dbReference type="EC" id="2.3.1.-" evidence="4"/>
<dbReference type="PROSITE" id="PS51826">
    <property type="entry name" value="PSBD"/>
    <property type="match status" value="1"/>
</dbReference>
<feature type="domain" description="Peripheral subunit-binding (PSBD)" evidence="7">
    <location>
        <begin position="155"/>
        <end position="192"/>
    </location>
</feature>
<proteinExistence type="inferred from homology"/>
<evidence type="ECO:0000259" key="6">
    <source>
        <dbReference type="PROSITE" id="PS50968"/>
    </source>
</evidence>